<protein>
    <submittedName>
        <fullName evidence="6">YbfB/YjiJ family MFS transporter</fullName>
    </submittedName>
</protein>
<evidence type="ECO:0000313" key="7">
    <source>
        <dbReference type="Proteomes" id="UP001529369"/>
    </source>
</evidence>
<dbReference type="Proteomes" id="UP001529369">
    <property type="component" value="Unassembled WGS sequence"/>
</dbReference>
<dbReference type="InterPro" id="IPR020846">
    <property type="entry name" value="MFS_dom"/>
</dbReference>
<dbReference type="EMBL" id="JAUFPN010000190">
    <property type="protein sequence ID" value="MDN3567257.1"/>
    <property type="molecule type" value="Genomic_DNA"/>
</dbReference>
<feature type="transmembrane region" description="Helical" evidence="4">
    <location>
        <begin position="249"/>
        <end position="271"/>
    </location>
</feature>
<keyword evidence="3 4" id="KW-0472">Membrane</keyword>
<feature type="transmembrane region" description="Helical" evidence="4">
    <location>
        <begin position="306"/>
        <end position="328"/>
    </location>
</feature>
<dbReference type="RefSeq" id="WP_290319278.1">
    <property type="nucleotide sequence ID" value="NZ_JAUFPN010000190.1"/>
</dbReference>
<dbReference type="Gene3D" id="1.20.1250.20">
    <property type="entry name" value="MFS general substrate transporter like domains"/>
    <property type="match status" value="1"/>
</dbReference>
<dbReference type="PROSITE" id="PS50850">
    <property type="entry name" value="MFS"/>
    <property type="match status" value="1"/>
</dbReference>
<evidence type="ECO:0000256" key="1">
    <source>
        <dbReference type="ARBA" id="ARBA00022692"/>
    </source>
</evidence>
<name>A0ABT8ABS4_9PROT</name>
<dbReference type="PANTHER" id="PTHR23537">
    <property type="match status" value="1"/>
</dbReference>
<feature type="transmembrane region" description="Helical" evidence="4">
    <location>
        <begin position="340"/>
        <end position="365"/>
    </location>
</feature>
<dbReference type="InterPro" id="IPR036259">
    <property type="entry name" value="MFS_trans_sf"/>
</dbReference>
<feature type="transmembrane region" description="Helical" evidence="4">
    <location>
        <begin position="147"/>
        <end position="171"/>
    </location>
</feature>
<organism evidence="6 7">
    <name type="scientific">Paeniroseomonas aquatica</name>
    <dbReference type="NCBI Taxonomy" id="373043"/>
    <lineage>
        <taxon>Bacteria</taxon>
        <taxon>Pseudomonadati</taxon>
        <taxon>Pseudomonadota</taxon>
        <taxon>Alphaproteobacteria</taxon>
        <taxon>Acetobacterales</taxon>
        <taxon>Acetobacteraceae</taxon>
        <taxon>Paeniroseomonas</taxon>
    </lineage>
</organism>
<evidence type="ECO:0000256" key="2">
    <source>
        <dbReference type="ARBA" id="ARBA00022989"/>
    </source>
</evidence>
<proteinExistence type="predicted"/>
<reference evidence="7" key="1">
    <citation type="journal article" date="2019" name="Int. J. Syst. Evol. Microbiol.">
        <title>The Global Catalogue of Microorganisms (GCM) 10K type strain sequencing project: providing services to taxonomists for standard genome sequencing and annotation.</title>
        <authorList>
            <consortium name="The Broad Institute Genomics Platform"/>
            <consortium name="The Broad Institute Genome Sequencing Center for Infectious Disease"/>
            <person name="Wu L."/>
            <person name="Ma J."/>
        </authorList>
    </citation>
    <scope>NUCLEOTIDE SEQUENCE [LARGE SCALE GENOMIC DNA]</scope>
    <source>
        <strain evidence="7">CECT 7131</strain>
    </source>
</reference>
<gene>
    <name evidence="6" type="ORF">QWZ14_23000</name>
</gene>
<accession>A0ABT8ABS4</accession>
<feature type="transmembrane region" description="Helical" evidence="4">
    <location>
        <begin position="177"/>
        <end position="197"/>
    </location>
</feature>
<keyword evidence="7" id="KW-1185">Reference proteome</keyword>
<feature type="transmembrane region" description="Helical" evidence="4">
    <location>
        <begin position="283"/>
        <end position="300"/>
    </location>
</feature>
<feature type="transmembrane region" description="Helical" evidence="4">
    <location>
        <begin position="60"/>
        <end position="78"/>
    </location>
</feature>
<comment type="caution">
    <text evidence="6">The sequence shown here is derived from an EMBL/GenBank/DDBJ whole genome shotgun (WGS) entry which is preliminary data.</text>
</comment>
<dbReference type="SUPFAM" id="SSF103473">
    <property type="entry name" value="MFS general substrate transporter"/>
    <property type="match status" value="1"/>
</dbReference>
<feature type="transmembrane region" description="Helical" evidence="4">
    <location>
        <begin position="90"/>
        <end position="109"/>
    </location>
</feature>
<evidence type="ECO:0000313" key="6">
    <source>
        <dbReference type="EMBL" id="MDN3567257.1"/>
    </source>
</evidence>
<dbReference type="PANTHER" id="PTHR23537:SF1">
    <property type="entry name" value="SUGAR TRANSPORTER"/>
    <property type="match status" value="1"/>
</dbReference>
<feature type="domain" description="Major facilitator superfamily (MFS) profile" evidence="5">
    <location>
        <begin position="24"/>
        <end position="396"/>
    </location>
</feature>
<feature type="transmembrane region" description="Helical" evidence="4">
    <location>
        <begin position="115"/>
        <end position="135"/>
    </location>
</feature>
<dbReference type="InterPro" id="IPR010645">
    <property type="entry name" value="MFS_4"/>
</dbReference>
<dbReference type="Pfam" id="PF06779">
    <property type="entry name" value="MFS_4"/>
    <property type="match status" value="1"/>
</dbReference>
<feature type="transmembrane region" description="Helical" evidence="4">
    <location>
        <begin position="218"/>
        <end position="237"/>
    </location>
</feature>
<feature type="transmembrane region" description="Helical" evidence="4">
    <location>
        <begin position="371"/>
        <end position="392"/>
    </location>
</feature>
<keyword evidence="2 4" id="KW-1133">Transmembrane helix</keyword>
<keyword evidence="1 4" id="KW-0812">Transmembrane</keyword>
<evidence type="ECO:0000259" key="5">
    <source>
        <dbReference type="PROSITE" id="PS50850"/>
    </source>
</evidence>
<sequence length="397" mass="39253">MSPYPTAASPPHPAPRPVAFLKPALAGAAATASGNGLARFAYVPLFPAMVTAGWVDGGQAGTLGAAALLGYLIGTLAGRPVALRLGVPGLLDLGMGLVVVALAACAWNGGFWWFLGWRTLAGVAGGFLMAMAGPATQASVAPWRRGAAGGIVIAGVGGGIAAGAMAVPGLLPLGLSATWLGLAGLVALLWALAHAHWPRMVLTGAAAEPRPAAIRGPARLLILTYGLHGAGMVPPMVYLADLAARGRGLGVGTGAATWLVFGLAGILGGILSGRAVDRLGGRATLRLWLLIQVAALALALPPWAGLVLPMAAAAGFAAVGVSAVTLAVGREIAGPQAAGLWIHCTAAFAVTQTVVGFALAAVFAATGESHFAVFAAGLGFSLAGLGTTLLMARPGKP</sequence>
<evidence type="ECO:0000256" key="4">
    <source>
        <dbReference type="SAM" id="Phobius"/>
    </source>
</evidence>
<evidence type="ECO:0000256" key="3">
    <source>
        <dbReference type="ARBA" id="ARBA00023136"/>
    </source>
</evidence>